<dbReference type="AlphaFoldDB" id="A0A9N9JL47"/>
<dbReference type="Proteomes" id="UP000789405">
    <property type="component" value="Unassembled WGS sequence"/>
</dbReference>
<feature type="non-terminal residue" evidence="2">
    <location>
        <position position="303"/>
    </location>
</feature>
<dbReference type="GO" id="GO:0006396">
    <property type="term" value="P:RNA processing"/>
    <property type="evidence" value="ECO:0007669"/>
    <property type="project" value="InterPro"/>
</dbReference>
<accession>A0A9N9JL47</accession>
<evidence type="ECO:0000259" key="1">
    <source>
        <dbReference type="PROSITE" id="PS50142"/>
    </source>
</evidence>
<dbReference type="SUPFAM" id="SSF69065">
    <property type="entry name" value="RNase III domain-like"/>
    <property type="match status" value="1"/>
</dbReference>
<keyword evidence="3" id="KW-1185">Reference proteome</keyword>
<name>A0A9N9JL47_9GLOM</name>
<dbReference type="PROSITE" id="PS50142">
    <property type="entry name" value="RNASE_3_2"/>
    <property type="match status" value="1"/>
</dbReference>
<proteinExistence type="predicted"/>
<evidence type="ECO:0000313" key="2">
    <source>
        <dbReference type="EMBL" id="CAG8786041.1"/>
    </source>
</evidence>
<evidence type="ECO:0000313" key="3">
    <source>
        <dbReference type="Proteomes" id="UP000789405"/>
    </source>
</evidence>
<sequence length="303" mass="34785">TIKMSSDEEKYIKMRFQASYELKISLKKSLQLFNENEDKHVAMAIGLVRSSFKKAINDLNGNFCEYTNNHRDTQKFPLVIECEDDDKKNNKRKYLADESEDENESIHTKKAKLGNYNNQYLEKSVEDSNNCRMLTDAIENLPPIPKINNTLFAEMATCRLLHKKSWETLEFLGDRVLTYCLFKIMGPKYLKDHYADTIGLSVRCITTNKILAAYSIKLGIHESNGMTCSEIKKRHADALEAYFGAYYLIDGEIATCKYLDNLMTPLLDLIIDSIASGNKGIENSYKIAAEYFAMPWIQDGKRL</sequence>
<dbReference type="OrthoDB" id="2387250at2759"/>
<dbReference type="EMBL" id="CAJVPY010024031">
    <property type="protein sequence ID" value="CAG8786041.1"/>
    <property type="molecule type" value="Genomic_DNA"/>
</dbReference>
<comment type="caution">
    <text evidence="2">The sequence shown here is derived from an EMBL/GenBank/DDBJ whole genome shotgun (WGS) entry which is preliminary data.</text>
</comment>
<dbReference type="Gene3D" id="1.10.1520.10">
    <property type="entry name" value="Ribonuclease III domain"/>
    <property type="match status" value="1"/>
</dbReference>
<dbReference type="CDD" id="cd00593">
    <property type="entry name" value="RIBOc"/>
    <property type="match status" value="1"/>
</dbReference>
<dbReference type="GO" id="GO:0004525">
    <property type="term" value="F:ribonuclease III activity"/>
    <property type="evidence" value="ECO:0007669"/>
    <property type="project" value="InterPro"/>
</dbReference>
<dbReference type="InterPro" id="IPR036389">
    <property type="entry name" value="RNase_III_sf"/>
</dbReference>
<dbReference type="InterPro" id="IPR000999">
    <property type="entry name" value="RNase_III_dom"/>
</dbReference>
<protein>
    <submittedName>
        <fullName evidence="2">6419_t:CDS:1</fullName>
    </submittedName>
</protein>
<gene>
    <name evidence="2" type="ORF">DERYTH_LOCUS20423</name>
</gene>
<feature type="domain" description="RNase III" evidence="1">
    <location>
        <begin position="162"/>
        <end position="251"/>
    </location>
</feature>
<reference evidence="2" key="1">
    <citation type="submission" date="2021-06" db="EMBL/GenBank/DDBJ databases">
        <authorList>
            <person name="Kallberg Y."/>
            <person name="Tangrot J."/>
            <person name="Rosling A."/>
        </authorList>
    </citation>
    <scope>NUCLEOTIDE SEQUENCE</scope>
    <source>
        <strain evidence="2">MA453B</strain>
    </source>
</reference>
<organism evidence="2 3">
    <name type="scientific">Dentiscutata erythropus</name>
    <dbReference type="NCBI Taxonomy" id="1348616"/>
    <lineage>
        <taxon>Eukaryota</taxon>
        <taxon>Fungi</taxon>
        <taxon>Fungi incertae sedis</taxon>
        <taxon>Mucoromycota</taxon>
        <taxon>Glomeromycotina</taxon>
        <taxon>Glomeromycetes</taxon>
        <taxon>Diversisporales</taxon>
        <taxon>Gigasporaceae</taxon>
        <taxon>Dentiscutata</taxon>
    </lineage>
</organism>